<keyword evidence="4" id="KW-1000">Mitochondrion outer membrane</keyword>
<keyword evidence="3" id="KW-0813">Transport</keyword>
<keyword evidence="12" id="KW-1185">Reference proteome</keyword>
<feature type="region of interest" description="Disordered" evidence="8">
    <location>
        <begin position="371"/>
        <end position="417"/>
    </location>
</feature>
<sequence length="417" mass="47677">MTTKTQLVLYVWPGRWNLPSIDTGCIETILFLQLTCPGRYSIVETTDLDASPNGYLPYLVHRQVIVASAPSIISYIKSLSVELLTLSDEDEEESLPPINTSIDDSLSILDRSKKLAWRAYIEGQLGNLVAHSLYVLEPNYTFIHKTLASMFPLPQRYYVPRRIRDSYKPRLEAAGLWHVIDEEEQEDNVEKELHGNRLTREYRRTVRKSFDKVQFYDKAKPVFDILDNLIKQKDFIFGDRPSTIDLTLASRILLVCGAPLPDSIIKDMLTSSYPSLIAHAARVHALAFSASNPPPNIMEPKNLNFFQVLRGSLKNLKRHILTDHLETEEDKKFRRYRYGWYTLTALTAIGYLAVLRLNSIVVIVAQKDEVQDVPQTAEQTSKEESQDQEEEKGMEDETLEEIEEELGEDISGEDPEA</sequence>
<gene>
    <name evidence="11" type="ORF">Clacol_006909</name>
</gene>
<evidence type="ECO:0000256" key="4">
    <source>
        <dbReference type="ARBA" id="ARBA00022787"/>
    </source>
</evidence>
<dbReference type="InterPro" id="IPR050931">
    <property type="entry name" value="Mito_Protein_Transport_Metaxin"/>
</dbReference>
<dbReference type="GO" id="GO:0015031">
    <property type="term" value="P:protein transport"/>
    <property type="evidence" value="ECO:0007669"/>
    <property type="project" value="UniProtKB-KW"/>
</dbReference>
<keyword evidence="7" id="KW-0472">Membrane</keyword>
<reference evidence="11" key="1">
    <citation type="submission" date="2021-10" db="EMBL/GenBank/DDBJ databases">
        <title>De novo Genome Assembly of Clathrus columnatus (Basidiomycota, Fungi) Using Illumina and Nanopore Sequence Data.</title>
        <authorList>
            <person name="Ogiso-Tanaka E."/>
            <person name="Itagaki H."/>
            <person name="Hosoya T."/>
            <person name="Hosaka K."/>
        </authorList>
    </citation>
    <scope>NUCLEOTIDE SEQUENCE</scope>
    <source>
        <strain evidence="11">MO-923</strain>
    </source>
</reference>
<evidence type="ECO:0000259" key="10">
    <source>
        <dbReference type="Pfam" id="PF17171"/>
    </source>
</evidence>
<dbReference type="CDD" id="cd03054">
    <property type="entry name" value="GST_N_Metaxin"/>
    <property type="match status" value="1"/>
</dbReference>
<comment type="similarity">
    <text evidence="2">Belongs to the metaxin family.</text>
</comment>
<organism evidence="11 12">
    <name type="scientific">Clathrus columnatus</name>
    <dbReference type="NCBI Taxonomy" id="1419009"/>
    <lineage>
        <taxon>Eukaryota</taxon>
        <taxon>Fungi</taxon>
        <taxon>Dikarya</taxon>
        <taxon>Basidiomycota</taxon>
        <taxon>Agaricomycotina</taxon>
        <taxon>Agaricomycetes</taxon>
        <taxon>Phallomycetidae</taxon>
        <taxon>Phallales</taxon>
        <taxon>Clathraceae</taxon>
        <taxon>Clathrus</taxon>
    </lineage>
</organism>
<dbReference type="InterPro" id="IPR036282">
    <property type="entry name" value="Glutathione-S-Trfase_C_sf"/>
</dbReference>
<evidence type="ECO:0000256" key="5">
    <source>
        <dbReference type="ARBA" id="ARBA00022927"/>
    </source>
</evidence>
<name>A0AAV5AII0_9AGAM</name>
<feature type="domain" description="Metaxin glutathione S-transferase" evidence="10">
    <location>
        <begin position="222"/>
        <end position="283"/>
    </location>
</feature>
<accession>A0AAV5AII0</accession>
<evidence type="ECO:0000256" key="3">
    <source>
        <dbReference type="ARBA" id="ARBA00022448"/>
    </source>
</evidence>
<dbReference type="PANTHER" id="PTHR12289:SF41">
    <property type="entry name" value="FAILED AXON CONNECTIONS-RELATED"/>
    <property type="match status" value="1"/>
</dbReference>
<dbReference type="GO" id="GO:0007005">
    <property type="term" value="P:mitochondrion organization"/>
    <property type="evidence" value="ECO:0007669"/>
    <property type="project" value="TreeGrafter"/>
</dbReference>
<feature type="compositionally biased region" description="Acidic residues" evidence="8">
    <location>
        <begin position="386"/>
        <end position="417"/>
    </location>
</feature>
<dbReference type="SUPFAM" id="SSF47616">
    <property type="entry name" value="GST C-terminal domain-like"/>
    <property type="match status" value="1"/>
</dbReference>
<dbReference type="Pfam" id="PF17171">
    <property type="entry name" value="GST_C_6"/>
    <property type="match status" value="1"/>
</dbReference>
<dbReference type="GO" id="GO:0001401">
    <property type="term" value="C:SAM complex"/>
    <property type="evidence" value="ECO:0007669"/>
    <property type="project" value="InterPro"/>
</dbReference>
<proteinExistence type="inferred from homology"/>
<comment type="subcellular location">
    <subcellularLocation>
        <location evidence="1">Mitochondrion outer membrane</location>
    </subcellularLocation>
</comment>
<evidence type="ECO:0000259" key="9">
    <source>
        <dbReference type="Pfam" id="PF10568"/>
    </source>
</evidence>
<dbReference type="InterPro" id="IPR033468">
    <property type="entry name" value="Metaxin_GST"/>
</dbReference>
<protein>
    <submittedName>
        <fullName evidence="11">Uncharacterized protein</fullName>
    </submittedName>
</protein>
<evidence type="ECO:0000313" key="12">
    <source>
        <dbReference type="Proteomes" id="UP001050691"/>
    </source>
</evidence>
<comment type="caution">
    <text evidence="11">The sequence shown here is derived from an EMBL/GenBank/DDBJ whole genome shotgun (WGS) entry which is preliminary data.</text>
</comment>
<evidence type="ECO:0000256" key="1">
    <source>
        <dbReference type="ARBA" id="ARBA00004294"/>
    </source>
</evidence>
<dbReference type="InterPro" id="IPR019564">
    <property type="entry name" value="Sam37/metaxin_N"/>
</dbReference>
<evidence type="ECO:0000313" key="11">
    <source>
        <dbReference type="EMBL" id="GJJ12665.1"/>
    </source>
</evidence>
<keyword evidence="5" id="KW-0653">Protein transport</keyword>
<evidence type="ECO:0000256" key="8">
    <source>
        <dbReference type="SAM" id="MobiDB-lite"/>
    </source>
</evidence>
<feature type="domain" description="Mitochondrial outer membrane transport complex Sam37/metaxin N-terminal" evidence="9">
    <location>
        <begin position="25"/>
        <end position="164"/>
    </location>
</feature>
<evidence type="ECO:0000256" key="7">
    <source>
        <dbReference type="ARBA" id="ARBA00023136"/>
    </source>
</evidence>
<dbReference type="EMBL" id="BPWL01000007">
    <property type="protein sequence ID" value="GJJ12665.1"/>
    <property type="molecule type" value="Genomic_DNA"/>
</dbReference>
<dbReference type="PANTHER" id="PTHR12289">
    <property type="entry name" value="METAXIN RELATED"/>
    <property type="match status" value="1"/>
</dbReference>
<keyword evidence="6" id="KW-0496">Mitochondrion</keyword>
<dbReference type="Pfam" id="PF10568">
    <property type="entry name" value="Tom37"/>
    <property type="match status" value="1"/>
</dbReference>
<dbReference type="Proteomes" id="UP001050691">
    <property type="component" value="Unassembled WGS sequence"/>
</dbReference>
<evidence type="ECO:0000256" key="6">
    <source>
        <dbReference type="ARBA" id="ARBA00023128"/>
    </source>
</evidence>
<dbReference type="AlphaFoldDB" id="A0AAV5AII0"/>
<evidence type="ECO:0000256" key="2">
    <source>
        <dbReference type="ARBA" id="ARBA00009170"/>
    </source>
</evidence>